<proteinExistence type="predicted"/>
<feature type="compositionally biased region" description="Basic and acidic residues" evidence="1">
    <location>
        <begin position="236"/>
        <end position="252"/>
    </location>
</feature>
<keyword evidence="3" id="KW-1185">Reference proteome</keyword>
<feature type="region of interest" description="Disordered" evidence="1">
    <location>
        <begin position="231"/>
        <end position="252"/>
    </location>
</feature>
<gene>
    <name evidence="2" type="ORF">BDK51DRAFT_45380</name>
</gene>
<accession>A0A4P9WKP2</accession>
<dbReference type="AlphaFoldDB" id="A0A4P9WKP2"/>
<reference evidence="3" key="1">
    <citation type="journal article" date="2018" name="Nat. Microbiol.">
        <title>Leveraging single-cell genomics to expand the fungal tree of life.</title>
        <authorList>
            <person name="Ahrendt S.R."/>
            <person name="Quandt C.A."/>
            <person name="Ciobanu D."/>
            <person name="Clum A."/>
            <person name="Salamov A."/>
            <person name="Andreopoulos B."/>
            <person name="Cheng J.F."/>
            <person name="Woyke T."/>
            <person name="Pelin A."/>
            <person name="Henrissat B."/>
            <person name="Reynolds N.K."/>
            <person name="Benny G.L."/>
            <person name="Smith M.E."/>
            <person name="James T.Y."/>
            <person name="Grigoriev I.V."/>
        </authorList>
    </citation>
    <scope>NUCLEOTIDE SEQUENCE [LARGE SCALE GENOMIC DNA]</scope>
</reference>
<evidence type="ECO:0000313" key="2">
    <source>
        <dbReference type="EMBL" id="RKO91740.1"/>
    </source>
</evidence>
<evidence type="ECO:0000256" key="1">
    <source>
        <dbReference type="SAM" id="MobiDB-lite"/>
    </source>
</evidence>
<protein>
    <submittedName>
        <fullName evidence="2">Uncharacterized protein</fullName>
    </submittedName>
</protein>
<feature type="region of interest" description="Disordered" evidence="1">
    <location>
        <begin position="56"/>
        <end position="75"/>
    </location>
</feature>
<sequence length="252" mass="26742">MHIPTTIPQSAFSLPPLPLSPTASPISSPVASRHKTARAGICPVMNALDPPVPSILCRAASPSSPSSSPRPGRDKISVENMRFFARGSLPSDIASAKQYEVADAGDVESPSASSALLLPPYMHALRAGTQLALASEAGLRAVFPLWDQTCEAPPPPALATKSFSKMTSPRLRNFAATGPFPSILPPALPPFALIRPVDPEIGEILSHVAHVKFAAESHPKPLPKVVALRVAGGRHPRQDIREDTLSPDDRHR</sequence>
<feature type="compositionally biased region" description="Low complexity" evidence="1">
    <location>
        <begin position="58"/>
        <end position="70"/>
    </location>
</feature>
<name>A0A4P9WKP2_9FUNG</name>
<evidence type="ECO:0000313" key="3">
    <source>
        <dbReference type="Proteomes" id="UP000269721"/>
    </source>
</evidence>
<dbReference type="Proteomes" id="UP000269721">
    <property type="component" value="Unassembled WGS sequence"/>
</dbReference>
<organism evidence="2 3">
    <name type="scientific">Blyttiomyces helicus</name>
    <dbReference type="NCBI Taxonomy" id="388810"/>
    <lineage>
        <taxon>Eukaryota</taxon>
        <taxon>Fungi</taxon>
        <taxon>Fungi incertae sedis</taxon>
        <taxon>Chytridiomycota</taxon>
        <taxon>Chytridiomycota incertae sedis</taxon>
        <taxon>Chytridiomycetes</taxon>
        <taxon>Chytridiomycetes incertae sedis</taxon>
        <taxon>Blyttiomyces</taxon>
    </lineage>
</organism>
<dbReference type="EMBL" id="KZ994928">
    <property type="protein sequence ID" value="RKO91740.1"/>
    <property type="molecule type" value="Genomic_DNA"/>
</dbReference>